<keyword evidence="3" id="KW-0067">ATP-binding</keyword>
<keyword evidence="4" id="KW-1185">Reference proteome</keyword>
<dbReference type="Gene3D" id="3.30.565.10">
    <property type="entry name" value="Histidine kinase-like ATPase, C-terminal domain"/>
    <property type="match status" value="1"/>
</dbReference>
<proteinExistence type="predicted"/>
<dbReference type="CDD" id="cd16936">
    <property type="entry name" value="HATPase_RsbW-like"/>
    <property type="match status" value="1"/>
</dbReference>
<dbReference type="SUPFAM" id="SSF55874">
    <property type="entry name" value="ATPase domain of HSP90 chaperone/DNA topoisomerase II/histidine kinase"/>
    <property type="match status" value="1"/>
</dbReference>
<dbReference type="PANTHER" id="PTHR35526">
    <property type="entry name" value="ANTI-SIGMA-F FACTOR RSBW-RELATED"/>
    <property type="match status" value="1"/>
</dbReference>
<sequence>MAHAVDVRIRNDISDMGIVRDTLDNLAREFRIPGRALAQLQVALDEAVSNVIKYSWDDGGQHEFLVRITVQPDRVDLEIFDDGREFDPVTTLLPHHAPQGRRPRPGGLGIHLINKLVDRFAYERIDGRNHTTLSKTCEVGIAVQRSEK</sequence>
<dbReference type="AlphaFoldDB" id="A0A7Y4M2D7"/>
<accession>A0A7Y4M2D7</accession>
<keyword evidence="3" id="KW-0547">Nucleotide-binding</keyword>
<feature type="domain" description="Histidine kinase/HSP90-like ATPase" evidence="2">
    <location>
        <begin position="12"/>
        <end position="135"/>
    </location>
</feature>
<dbReference type="EMBL" id="JAAVLW010000004">
    <property type="protein sequence ID" value="NOJ47326.1"/>
    <property type="molecule type" value="Genomic_DNA"/>
</dbReference>
<keyword evidence="1" id="KW-0723">Serine/threonine-protein kinase</keyword>
<organism evidence="3 4">
    <name type="scientific">Bradyrhizobium archetypum</name>
    <dbReference type="NCBI Taxonomy" id="2721160"/>
    <lineage>
        <taxon>Bacteria</taxon>
        <taxon>Pseudomonadati</taxon>
        <taxon>Pseudomonadota</taxon>
        <taxon>Alphaproteobacteria</taxon>
        <taxon>Hyphomicrobiales</taxon>
        <taxon>Nitrobacteraceae</taxon>
        <taxon>Bradyrhizobium</taxon>
    </lineage>
</organism>
<gene>
    <name evidence="3" type="ORF">HCN50_13885</name>
</gene>
<keyword evidence="1" id="KW-0808">Transferase</keyword>
<dbReference type="Proteomes" id="UP000528734">
    <property type="component" value="Unassembled WGS sequence"/>
</dbReference>
<dbReference type="GO" id="GO:0004674">
    <property type="term" value="F:protein serine/threonine kinase activity"/>
    <property type="evidence" value="ECO:0007669"/>
    <property type="project" value="UniProtKB-KW"/>
</dbReference>
<keyword evidence="1" id="KW-0418">Kinase</keyword>
<evidence type="ECO:0000313" key="4">
    <source>
        <dbReference type="Proteomes" id="UP000528734"/>
    </source>
</evidence>
<name>A0A7Y4M2D7_9BRAD</name>
<protein>
    <submittedName>
        <fullName evidence="3">ATP-binding protein</fullName>
    </submittedName>
</protein>
<dbReference type="InterPro" id="IPR003594">
    <property type="entry name" value="HATPase_dom"/>
</dbReference>
<dbReference type="GO" id="GO:0005524">
    <property type="term" value="F:ATP binding"/>
    <property type="evidence" value="ECO:0007669"/>
    <property type="project" value="UniProtKB-KW"/>
</dbReference>
<reference evidence="3 4" key="1">
    <citation type="submission" date="2020-03" db="EMBL/GenBank/DDBJ databases">
        <title>Bradyrhizobium diversity isolated from nodules of Muelleranthus trifoliolatus.</title>
        <authorList>
            <person name="Klepa M."/>
            <person name="Helene L."/>
            <person name="Hungria M."/>
        </authorList>
    </citation>
    <scope>NUCLEOTIDE SEQUENCE [LARGE SCALE GENOMIC DNA]</scope>
    <source>
        <strain evidence="3 4">WSM 1744</strain>
    </source>
</reference>
<dbReference type="Pfam" id="PF13581">
    <property type="entry name" value="HATPase_c_2"/>
    <property type="match status" value="1"/>
</dbReference>
<evidence type="ECO:0000313" key="3">
    <source>
        <dbReference type="EMBL" id="NOJ47326.1"/>
    </source>
</evidence>
<comment type="caution">
    <text evidence="3">The sequence shown here is derived from an EMBL/GenBank/DDBJ whole genome shotgun (WGS) entry which is preliminary data.</text>
</comment>
<dbReference type="InterPro" id="IPR036890">
    <property type="entry name" value="HATPase_C_sf"/>
</dbReference>
<dbReference type="RefSeq" id="WP_171710216.1">
    <property type="nucleotide sequence ID" value="NZ_JAAVLW010000004.1"/>
</dbReference>
<evidence type="ECO:0000256" key="1">
    <source>
        <dbReference type="ARBA" id="ARBA00022527"/>
    </source>
</evidence>
<dbReference type="PANTHER" id="PTHR35526:SF3">
    <property type="entry name" value="ANTI-SIGMA-F FACTOR RSBW"/>
    <property type="match status" value="1"/>
</dbReference>
<dbReference type="InterPro" id="IPR050267">
    <property type="entry name" value="Anti-sigma-factor_SerPK"/>
</dbReference>
<evidence type="ECO:0000259" key="2">
    <source>
        <dbReference type="Pfam" id="PF13581"/>
    </source>
</evidence>